<feature type="repeat" description="WD" evidence="4">
    <location>
        <begin position="363"/>
        <end position="405"/>
    </location>
</feature>
<dbReference type="PANTHER" id="PTHR43802:SF1">
    <property type="entry name" value="IP11341P-RELATED"/>
    <property type="match status" value="1"/>
</dbReference>
<dbReference type="Gene3D" id="3.90.226.10">
    <property type="entry name" value="2-enoyl-CoA Hydratase, Chain A, domain 1"/>
    <property type="match status" value="1"/>
</dbReference>
<dbReference type="InterPro" id="IPR019775">
    <property type="entry name" value="WD40_repeat_CS"/>
</dbReference>
<evidence type="ECO:0000313" key="6">
    <source>
        <dbReference type="EMBL" id="GFG30093.1"/>
    </source>
</evidence>
<dbReference type="PANTHER" id="PTHR43802">
    <property type="entry name" value="ENOYL-COA HYDRATASE"/>
    <property type="match status" value="1"/>
</dbReference>
<feature type="non-terminal residue" evidence="6">
    <location>
        <position position="457"/>
    </location>
</feature>
<dbReference type="InterPro" id="IPR018376">
    <property type="entry name" value="Enoyl-CoA_hyd/isom_CS"/>
</dbReference>
<gene>
    <name evidence="6" type="ORF">Cfor_06149</name>
</gene>
<evidence type="ECO:0000313" key="7">
    <source>
        <dbReference type="Proteomes" id="UP000502823"/>
    </source>
</evidence>
<dbReference type="Gene3D" id="1.10.287.2460">
    <property type="match status" value="1"/>
</dbReference>
<dbReference type="InterPro" id="IPR036322">
    <property type="entry name" value="WD40_repeat_dom_sf"/>
</dbReference>
<sequence length="457" mass="49933">MEFSRDGKCDAVFWNVRSCDEILVEKLGPVTTIGINRPQKRNCLNMAAANKLSRAIVEFEEDDSALVGVLHGIGGNFCAGYDLEELSGFDVNVGLNNEAGHGPMGPTRRVIKKPMVAAVSGYAVAGGMELALMCDLRVIEETAIMGVFCRRFGVPLLDGGTVRLQALVGLSRALDLILTGRAIKAQEAFEWGLANRLVACGTGLGQAINLATSLVKFPQECLRADRVSAYNSAFNASSLEEALEFEKNNATSAVLQESVAGAKQFISGVGRHGPGQRERSPDYQKLRARVTHIWGNRRGQPNRSAMEGSHPGGTAFRITVTPTPVPRNYDPSLHPFEGLREYTRALNAVKLERVFAKPFVGNLDGHQDGVSCLGKHPHHLSLLVSGSYDGEVRLWDLPQQKCVRNFQAHDGYVRGITFHPGGQQFITVGDDKTIKMWKTDLPDWGEEEEPTNTYISK</sequence>
<dbReference type="PROSITE" id="PS50082">
    <property type="entry name" value="WD_REPEATS_2"/>
    <property type="match status" value="2"/>
</dbReference>
<name>A0A6L2PC27_COPFO</name>
<dbReference type="FunFam" id="2.130.10.10:FF:000826">
    <property type="entry name" value="DDB1- and CUL4-associated factor 13"/>
    <property type="match status" value="1"/>
</dbReference>
<keyword evidence="7" id="KW-1185">Reference proteome</keyword>
<reference evidence="7" key="1">
    <citation type="submission" date="2020-01" db="EMBL/GenBank/DDBJ databases">
        <title>Draft genome sequence of the Termite Coptotermes fromosanus.</title>
        <authorList>
            <person name="Itakura S."/>
            <person name="Yosikawa Y."/>
            <person name="Umezawa K."/>
        </authorList>
    </citation>
    <scope>NUCLEOTIDE SEQUENCE [LARGE SCALE GENOMIC DNA]</scope>
</reference>
<dbReference type="Pfam" id="PF00400">
    <property type="entry name" value="WD40"/>
    <property type="match status" value="2"/>
</dbReference>
<accession>A0A6L2PC27</accession>
<comment type="similarity">
    <text evidence="1 5">Belongs to the enoyl-CoA hydratase/isomerase family.</text>
</comment>
<evidence type="ECO:0000256" key="3">
    <source>
        <dbReference type="ARBA" id="ARBA00022737"/>
    </source>
</evidence>
<dbReference type="InParanoid" id="A0A6L2PC27"/>
<evidence type="ECO:0000256" key="5">
    <source>
        <dbReference type="RuleBase" id="RU003707"/>
    </source>
</evidence>
<dbReference type="GO" id="GO:0003824">
    <property type="term" value="F:catalytic activity"/>
    <property type="evidence" value="ECO:0007669"/>
    <property type="project" value="InterPro"/>
</dbReference>
<dbReference type="Gene3D" id="2.130.10.10">
    <property type="entry name" value="YVTN repeat-like/Quinoprotein amine dehydrogenase"/>
    <property type="match status" value="1"/>
</dbReference>
<dbReference type="SUPFAM" id="SSF50978">
    <property type="entry name" value="WD40 repeat-like"/>
    <property type="match status" value="1"/>
</dbReference>
<dbReference type="Proteomes" id="UP000502823">
    <property type="component" value="Unassembled WGS sequence"/>
</dbReference>
<comment type="caution">
    <text evidence="6">The sequence shown here is derived from an EMBL/GenBank/DDBJ whole genome shotgun (WGS) entry which is preliminary data.</text>
</comment>
<dbReference type="SUPFAM" id="SSF52096">
    <property type="entry name" value="ClpP/crotonase"/>
    <property type="match status" value="1"/>
</dbReference>
<evidence type="ECO:0000256" key="2">
    <source>
        <dbReference type="ARBA" id="ARBA00022574"/>
    </source>
</evidence>
<dbReference type="PROSITE" id="PS50294">
    <property type="entry name" value="WD_REPEATS_REGION"/>
    <property type="match status" value="2"/>
</dbReference>
<dbReference type="InterPro" id="IPR029045">
    <property type="entry name" value="ClpP/crotonase-like_dom_sf"/>
</dbReference>
<dbReference type="CDD" id="cd06558">
    <property type="entry name" value="crotonase-like"/>
    <property type="match status" value="1"/>
</dbReference>
<organism evidence="6 7">
    <name type="scientific">Coptotermes formosanus</name>
    <name type="common">Formosan subterranean termite</name>
    <dbReference type="NCBI Taxonomy" id="36987"/>
    <lineage>
        <taxon>Eukaryota</taxon>
        <taxon>Metazoa</taxon>
        <taxon>Ecdysozoa</taxon>
        <taxon>Arthropoda</taxon>
        <taxon>Hexapoda</taxon>
        <taxon>Insecta</taxon>
        <taxon>Pterygota</taxon>
        <taxon>Neoptera</taxon>
        <taxon>Polyneoptera</taxon>
        <taxon>Dictyoptera</taxon>
        <taxon>Blattodea</taxon>
        <taxon>Blattoidea</taxon>
        <taxon>Termitoidae</taxon>
        <taxon>Rhinotermitidae</taxon>
        <taxon>Coptotermes</taxon>
    </lineage>
</organism>
<dbReference type="SMART" id="SM00320">
    <property type="entry name" value="WD40"/>
    <property type="match status" value="2"/>
</dbReference>
<dbReference type="Pfam" id="PF00378">
    <property type="entry name" value="ECH_1"/>
    <property type="match status" value="1"/>
</dbReference>
<dbReference type="PROSITE" id="PS00166">
    <property type="entry name" value="ENOYL_COA_HYDRATASE"/>
    <property type="match status" value="1"/>
</dbReference>
<dbReference type="InterPro" id="IPR015943">
    <property type="entry name" value="WD40/YVTN_repeat-like_dom_sf"/>
</dbReference>
<protein>
    <submittedName>
        <fullName evidence="6">Uncharacterized protein</fullName>
    </submittedName>
</protein>
<evidence type="ECO:0000256" key="4">
    <source>
        <dbReference type="PROSITE-ProRule" id="PRU00221"/>
    </source>
</evidence>
<dbReference type="OrthoDB" id="448450at2759"/>
<dbReference type="FunCoup" id="A0A6L2PC27">
    <property type="interactions" value="2"/>
</dbReference>
<dbReference type="InterPro" id="IPR001753">
    <property type="entry name" value="Enoyl-CoA_hydra/iso"/>
</dbReference>
<evidence type="ECO:0000256" key="1">
    <source>
        <dbReference type="ARBA" id="ARBA00005254"/>
    </source>
</evidence>
<dbReference type="NCBIfam" id="NF006108">
    <property type="entry name" value="PRK08259.1"/>
    <property type="match status" value="1"/>
</dbReference>
<keyword evidence="3" id="KW-0677">Repeat</keyword>
<proteinExistence type="inferred from homology"/>
<dbReference type="InterPro" id="IPR001680">
    <property type="entry name" value="WD40_rpt"/>
</dbReference>
<keyword evidence="2 4" id="KW-0853">WD repeat</keyword>
<dbReference type="AlphaFoldDB" id="A0A6L2PC27"/>
<dbReference type="PROSITE" id="PS00678">
    <property type="entry name" value="WD_REPEATS_1"/>
    <property type="match status" value="1"/>
</dbReference>
<dbReference type="EMBL" id="BLKM01010425">
    <property type="protein sequence ID" value="GFG30093.1"/>
    <property type="molecule type" value="Genomic_DNA"/>
</dbReference>
<feature type="repeat" description="WD" evidence="4">
    <location>
        <begin position="406"/>
        <end position="438"/>
    </location>
</feature>